<dbReference type="RefSeq" id="WP_200359763.1">
    <property type="nucleotide sequence ID" value="NZ_JAENIL010000104.1"/>
</dbReference>
<evidence type="ECO:0000259" key="1">
    <source>
        <dbReference type="Pfam" id="PF09346"/>
    </source>
</evidence>
<sequence>MKEIEQAWGLPIPKDFSSIYDVGDFDSFRRGDEETVWLPSPLLTPEEIVEQAALKDEWQIPEGMVPFMGDMHDLACLDLSTKSAGVVLLNDQRERNRITDTFEEFISGIQLTDQAVGDNDGIIEEESWLDF</sequence>
<dbReference type="Proteomes" id="UP000617628">
    <property type="component" value="Unassembled WGS sequence"/>
</dbReference>
<dbReference type="InterPro" id="IPR018958">
    <property type="entry name" value="Knr4/Smi1-like_dom"/>
</dbReference>
<gene>
    <name evidence="2" type="ORF">JIN87_27240</name>
</gene>
<reference evidence="2" key="1">
    <citation type="submission" date="2021-01" db="EMBL/GenBank/DDBJ databases">
        <title>Modified the classification status of verrucomicrobia.</title>
        <authorList>
            <person name="Feng X."/>
        </authorList>
    </citation>
    <scope>NUCLEOTIDE SEQUENCE</scope>
    <source>
        <strain evidence="2">KCTC 13126</strain>
    </source>
</reference>
<dbReference type="Pfam" id="PF09346">
    <property type="entry name" value="SMI1_KNR4"/>
    <property type="match status" value="1"/>
</dbReference>
<dbReference type="SUPFAM" id="SSF160631">
    <property type="entry name" value="SMI1/KNR4-like"/>
    <property type="match status" value="1"/>
</dbReference>
<dbReference type="InterPro" id="IPR037883">
    <property type="entry name" value="Knr4/Smi1-like_sf"/>
</dbReference>
<protein>
    <submittedName>
        <fullName evidence="2">SMI1/KNR4 family protein</fullName>
    </submittedName>
</protein>
<accession>A0A934VP43</accession>
<comment type="caution">
    <text evidence="2">The sequence shown here is derived from an EMBL/GenBank/DDBJ whole genome shotgun (WGS) entry which is preliminary data.</text>
</comment>
<organism evidence="2 3">
    <name type="scientific">Pelagicoccus mobilis</name>
    <dbReference type="NCBI Taxonomy" id="415221"/>
    <lineage>
        <taxon>Bacteria</taxon>
        <taxon>Pseudomonadati</taxon>
        <taxon>Verrucomicrobiota</taxon>
        <taxon>Opitutia</taxon>
        <taxon>Puniceicoccales</taxon>
        <taxon>Pelagicoccaceae</taxon>
        <taxon>Pelagicoccus</taxon>
    </lineage>
</organism>
<evidence type="ECO:0000313" key="2">
    <source>
        <dbReference type="EMBL" id="MBK1880611.1"/>
    </source>
</evidence>
<keyword evidence="3" id="KW-1185">Reference proteome</keyword>
<dbReference type="EMBL" id="JAENIL010000104">
    <property type="protein sequence ID" value="MBK1880611.1"/>
    <property type="molecule type" value="Genomic_DNA"/>
</dbReference>
<evidence type="ECO:0000313" key="3">
    <source>
        <dbReference type="Proteomes" id="UP000617628"/>
    </source>
</evidence>
<dbReference type="AlphaFoldDB" id="A0A934VP43"/>
<dbReference type="Gene3D" id="3.40.1580.10">
    <property type="entry name" value="SMI1/KNR4-like"/>
    <property type="match status" value="1"/>
</dbReference>
<feature type="domain" description="Knr4/Smi1-like" evidence="1">
    <location>
        <begin position="2"/>
        <end position="107"/>
    </location>
</feature>
<name>A0A934VP43_9BACT</name>
<proteinExistence type="predicted"/>